<evidence type="ECO:0000256" key="10">
    <source>
        <dbReference type="RuleBase" id="RU003311"/>
    </source>
</evidence>
<accession>A7WZW7</accession>
<dbReference type="KEGG" id="vg:1725133"/>
<organismHost>
    <name type="scientific">Bos javanicus</name>
    <name type="common">Wild banteng</name>
    <dbReference type="NCBI Taxonomy" id="9906"/>
</organismHost>
<evidence type="ECO:0000256" key="3">
    <source>
        <dbReference type="ARBA" id="ARBA00022376"/>
    </source>
</evidence>
<dbReference type="InterPro" id="IPR001831">
    <property type="entry name" value="IV_Tat"/>
</dbReference>
<evidence type="ECO:0000313" key="12">
    <source>
        <dbReference type="EMBL" id="ABA41615.1"/>
    </source>
</evidence>
<dbReference type="GO" id="GO:0001070">
    <property type="term" value="F:RNA-binding transcription regulator activity"/>
    <property type="evidence" value="ECO:0007669"/>
    <property type="project" value="InterPro"/>
</dbReference>
<evidence type="ECO:0000256" key="6">
    <source>
        <dbReference type="ARBA" id="ARBA00022884"/>
    </source>
</evidence>
<evidence type="ECO:0000256" key="4">
    <source>
        <dbReference type="ARBA" id="ARBA00022562"/>
    </source>
</evidence>
<name>A7WZW7_JEMBR</name>
<keyword evidence="5" id="KW-0945">Host-virus interaction</keyword>
<keyword evidence="9 10" id="KW-0804">Transcription</keyword>
<evidence type="ECO:0000256" key="5">
    <source>
        <dbReference type="ARBA" id="ARBA00022581"/>
    </source>
</evidence>
<comment type="similarity">
    <text evidence="2 10">Belongs to the lentiviruses Tat family.</text>
</comment>
<dbReference type="EMBL" id="DQ156507">
    <property type="protein sequence ID" value="ABA41618.1"/>
    <property type="molecule type" value="mRNA"/>
</dbReference>
<dbReference type="InterPro" id="IPR036963">
    <property type="entry name" value="Tat_dom_sf"/>
</dbReference>
<keyword evidence="4 10" id="KW-1048">Host nucleus</keyword>
<evidence type="ECO:0000256" key="1">
    <source>
        <dbReference type="ARBA" id="ARBA00004307"/>
    </source>
</evidence>
<dbReference type="EMBL" id="DQ156504">
    <property type="protein sequence ID" value="ABA41615.1"/>
    <property type="molecule type" value="mRNA"/>
</dbReference>
<dbReference type="EMBL" id="DQ156505">
    <property type="protein sequence ID" value="ABA41616.1"/>
    <property type="molecule type" value="mRNA"/>
</dbReference>
<evidence type="ECO:0000256" key="9">
    <source>
        <dbReference type="ARBA" id="ARBA00023163"/>
    </source>
</evidence>
<dbReference type="GO" id="GO:0003723">
    <property type="term" value="F:RNA binding"/>
    <property type="evidence" value="ECO:0007669"/>
    <property type="project" value="UniProtKB-KW"/>
</dbReference>
<evidence type="ECO:0000256" key="2">
    <source>
        <dbReference type="ARBA" id="ARBA00009398"/>
    </source>
</evidence>
<feature type="region of interest" description="Disordered" evidence="11">
    <location>
        <begin position="64"/>
        <end position="97"/>
    </location>
</feature>
<keyword evidence="6 10" id="KW-0694">RNA-binding</keyword>
<feature type="compositionally biased region" description="Basic residues" evidence="11">
    <location>
        <begin position="64"/>
        <end position="81"/>
    </location>
</feature>
<comment type="subcellular location">
    <subcellularLocation>
        <location evidence="1 10">Host nucleus</location>
        <location evidence="1 10">Host nucleolus</location>
    </subcellularLocation>
</comment>
<evidence type="ECO:0000256" key="8">
    <source>
        <dbReference type="ARBA" id="ARBA00023159"/>
    </source>
</evidence>
<dbReference type="GO" id="GO:0050434">
    <property type="term" value="P:positive regulation of viral transcription"/>
    <property type="evidence" value="ECO:0007669"/>
    <property type="project" value="InterPro"/>
</dbReference>
<evidence type="ECO:0000256" key="11">
    <source>
        <dbReference type="SAM" id="MobiDB-lite"/>
    </source>
</evidence>
<proteinExistence type="evidence at transcript level"/>
<dbReference type="RefSeq" id="NP_042687.1">
    <property type="nucleotide sequence ID" value="NC_001654.1"/>
</dbReference>
<dbReference type="Gene3D" id="4.10.20.10">
    <property type="entry name" value="Tat domain"/>
    <property type="match status" value="1"/>
</dbReference>
<dbReference type="Pfam" id="PF00539">
    <property type="entry name" value="Tat"/>
    <property type="match status" value="1"/>
</dbReference>
<evidence type="ECO:0000256" key="7">
    <source>
        <dbReference type="ARBA" id="ARBA00023015"/>
    </source>
</evidence>
<organism evidence="12">
    <name type="scientific">Jembrana disease virus</name>
    <name type="common">JDV</name>
    <dbReference type="NCBI Taxonomy" id="36370"/>
    <lineage>
        <taxon>Viruses</taxon>
        <taxon>Riboviria</taxon>
        <taxon>Pararnavirae</taxon>
        <taxon>Artverviricota</taxon>
        <taxon>Revtraviricetes</taxon>
        <taxon>Ortervirales</taxon>
        <taxon>Retroviridae</taxon>
        <taxon>Orthoretrovirinae</taxon>
        <taxon>Lentivirus</taxon>
        <taxon>Lentivirus bovjem</taxon>
    </lineage>
</organism>
<keyword evidence="7 10" id="KW-0805">Transcription regulation</keyword>
<keyword evidence="8 10" id="KW-0010">Activator</keyword>
<sequence length="97" mass="10682">MPGPWATTLTFPGHNGGFGGGPKCWLFWNTCAGPRRVCPKCSCPICVWHCQLCFLQKGLGIRHDGRRKKRGTRGKGRKIHYARSITESGGQRAPNCA</sequence>
<reference evidence="12" key="1">
    <citation type="journal article" date="2008" name="Virus Res.">
        <title>Analysis of Jembrana disease virus mRNA transcripts produced during acute infection demonstrates a complex transcription pattern.</title>
        <authorList>
            <person name="Stewart M.E."/>
            <person name="Desport M."/>
            <person name="Setiyananingsih S."/>
            <person name="Hartaningsih N."/>
            <person name="Wilcox G.E."/>
        </authorList>
    </citation>
    <scope>NUCLEOTIDE SEQUENCE</scope>
    <source>
        <strain evidence="12">Tabanan/87</strain>
    </source>
</reference>
<protein>
    <recommendedName>
        <fullName evidence="3 10">Protein Tat</fullName>
    </recommendedName>
</protein>
<dbReference type="GO" id="GO:0044196">
    <property type="term" value="C:host cell nucleolus"/>
    <property type="evidence" value="ECO:0007669"/>
    <property type="project" value="UniProtKB-SubCell"/>
</dbReference>
<dbReference type="GeneID" id="1725133"/>
<dbReference type="EMBL" id="DQ156506">
    <property type="protein sequence ID" value="ABA41617.1"/>
    <property type="molecule type" value="mRNA"/>
</dbReference>